<evidence type="ECO:0000313" key="3">
    <source>
        <dbReference type="EMBL" id="MBR0560970.1"/>
    </source>
</evidence>
<evidence type="ECO:0008006" key="6">
    <source>
        <dbReference type="Google" id="ProtNLM"/>
    </source>
</evidence>
<sequence length="347" mass="36635">MTTMPIRRALLALALALALPAAAQDVPLEPADAAETSAADAAAAYYGAVAESLSASASPLDRILALDYATLAAAAAGREPEPVDRARVEALAEAAGDDPQALALLIANAALDGLPDLRQRLVARLLELDPHGLVAQLQGIAAAGDDPALLTERIVDAASNTPLQGRSAASLDMYARLAERHPLPPALLAAAPGVSARLAGETAALALWTRDVPPLRPLMRACAATAVANDPTRDRACQTLGRSLFETGDTVIVQTVGFAVLRQLLADPDAVARLEAAMRRIEWQQEQVGALMADPARRENRLHAWFTAMRTPGTTESGNARAFLEREGAALDPPADWRSRRERDEQE</sequence>
<comment type="caution">
    <text evidence="3">The sequence shown here is derived from an EMBL/GenBank/DDBJ whole genome shotgun (WGS) entry which is preliminary data.</text>
</comment>
<reference evidence="4 5" key="1">
    <citation type="journal article" date="2021" name="Microbiol. Resour. Announc.">
        <title>Draft Genome Sequence of Coralloluteibacterium stylophorae LMG 29479T.</title>
        <authorList>
            <person name="Karlyshev A.V."/>
            <person name="Kudryashova E.B."/>
            <person name="Ariskina E.V."/>
            <person name="Conroy A.P."/>
            <person name="Abidueva E.Y."/>
        </authorList>
    </citation>
    <scope>NUCLEOTIDE SEQUENCE [LARGE SCALE GENOMIC DNA]</scope>
    <source>
        <strain evidence="4 5">LMG 29479</strain>
    </source>
</reference>
<proteinExistence type="predicted"/>
<protein>
    <recommendedName>
        <fullName evidence="6">HEAT repeat domain-containing protein</fullName>
    </recommendedName>
</protein>
<evidence type="ECO:0000313" key="4">
    <source>
        <dbReference type="EMBL" id="MBS7457336.1"/>
    </source>
</evidence>
<feature type="signal peptide" evidence="2">
    <location>
        <begin position="1"/>
        <end position="23"/>
    </location>
</feature>
<feature type="chain" id="PRO_5042774104" description="HEAT repeat domain-containing protein" evidence="2">
    <location>
        <begin position="24"/>
        <end position="347"/>
    </location>
</feature>
<dbReference type="EMBL" id="JAGQFT010000001">
    <property type="protein sequence ID" value="MBR0560970.1"/>
    <property type="molecule type" value="Genomic_DNA"/>
</dbReference>
<reference evidence="3" key="2">
    <citation type="submission" date="2021-04" db="EMBL/GenBank/DDBJ databases">
        <authorList>
            <person name="Karlyshev A.V."/>
        </authorList>
    </citation>
    <scope>NUCLEOTIDE SEQUENCE</scope>
    <source>
        <strain evidence="3">LMG 29479</strain>
    </source>
</reference>
<feature type="region of interest" description="Disordered" evidence="1">
    <location>
        <begin position="324"/>
        <end position="347"/>
    </location>
</feature>
<evidence type="ECO:0000256" key="1">
    <source>
        <dbReference type="SAM" id="MobiDB-lite"/>
    </source>
</evidence>
<dbReference type="Proteomes" id="UP000675747">
    <property type="component" value="Unassembled WGS sequence"/>
</dbReference>
<keyword evidence="5" id="KW-1185">Reference proteome</keyword>
<accession>A0A8J7VQ66</accession>
<evidence type="ECO:0000313" key="5">
    <source>
        <dbReference type="Proteomes" id="UP000675747"/>
    </source>
</evidence>
<evidence type="ECO:0000256" key="2">
    <source>
        <dbReference type="SAM" id="SignalP"/>
    </source>
</evidence>
<name>A0A8J7VQ66_9GAMM</name>
<dbReference type="RefSeq" id="WP_211924937.1">
    <property type="nucleotide sequence ID" value="NZ_JAGQFT020000005.1"/>
</dbReference>
<gene>
    <name evidence="3" type="ORF">KB893_00325</name>
    <name evidence="4" type="ORF">KB893_009330</name>
</gene>
<organism evidence="3">
    <name type="scientific">Coralloluteibacterium stylophorae</name>
    <dbReference type="NCBI Taxonomy" id="1776034"/>
    <lineage>
        <taxon>Bacteria</taxon>
        <taxon>Pseudomonadati</taxon>
        <taxon>Pseudomonadota</taxon>
        <taxon>Gammaproteobacteria</taxon>
        <taxon>Lysobacterales</taxon>
        <taxon>Lysobacteraceae</taxon>
        <taxon>Coralloluteibacterium</taxon>
    </lineage>
</organism>
<keyword evidence="2" id="KW-0732">Signal</keyword>
<dbReference type="EMBL" id="JAGQFT020000005">
    <property type="protein sequence ID" value="MBS7457336.1"/>
    <property type="molecule type" value="Genomic_DNA"/>
</dbReference>
<dbReference type="AlphaFoldDB" id="A0A8J7VQ66"/>